<dbReference type="RefSeq" id="WP_013569004.1">
    <property type="nucleotide sequence ID" value="NC_014963.1"/>
</dbReference>
<feature type="transmembrane region" description="Helical" evidence="1">
    <location>
        <begin position="107"/>
        <end position="130"/>
    </location>
</feature>
<evidence type="ECO:0000313" key="2">
    <source>
        <dbReference type="EMBL" id="ADV83271.1"/>
    </source>
</evidence>
<organism evidence="2 3">
    <name type="scientific">Terriglobus saanensis (strain ATCC BAA-1853 / DSM 23119 / SP1PR4)</name>
    <dbReference type="NCBI Taxonomy" id="401053"/>
    <lineage>
        <taxon>Bacteria</taxon>
        <taxon>Pseudomonadati</taxon>
        <taxon>Acidobacteriota</taxon>
        <taxon>Terriglobia</taxon>
        <taxon>Terriglobales</taxon>
        <taxon>Acidobacteriaceae</taxon>
        <taxon>Terriglobus</taxon>
    </lineage>
</organism>
<keyword evidence="1" id="KW-1133">Transmembrane helix</keyword>
<feature type="transmembrane region" description="Helical" evidence="1">
    <location>
        <begin position="12"/>
        <end position="32"/>
    </location>
</feature>
<keyword evidence="1" id="KW-0472">Membrane</keyword>
<evidence type="ECO:0000313" key="3">
    <source>
        <dbReference type="Proteomes" id="UP000006844"/>
    </source>
</evidence>
<reference evidence="2 3" key="1">
    <citation type="journal article" date="2012" name="Stand. Genomic Sci.">
        <title>Complete genome sequence of Terriglobus saanensis type strain SP1PR4(T), an Acidobacteria from tundra soil.</title>
        <authorList>
            <person name="Rawat S.R."/>
            <person name="Mannisto M.K."/>
            <person name="Starovoytov V."/>
            <person name="Goodwin L."/>
            <person name="Nolan M."/>
            <person name="Hauser L."/>
            <person name="Land M."/>
            <person name="Davenport K.W."/>
            <person name="Woyke T."/>
            <person name="Haggblom M.M."/>
        </authorList>
    </citation>
    <scope>NUCLEOTIDE SEQUENCE</scope>
    <source>
        <strain evidence="3">ATCC BAA-1853 / DSM 23119 / SP1PR4</strain>
    </source>
</reference>
<dbReference type="KEGG" id="tsa:AciPR4_2491"/>
<evidence type="ECO:0000256" key="1">
    <source>
        <dbReference type="SAM" id="Phobius"/>
    </source>
</evidence>
<dbReference type="STRING" id="401053.AciPR4_2491"/>
<dbReference type="AlphaFoldDB" id="E8UZJ1"/>
<keyword evidence="3" id="KW-1185">Reference proteome</keyword>
<evidence type="ECO:0008006" key="4">
    <source>
        <dbReference type="Google" id="ProtNLM"/>
    </source>
</evidence>
<sequence length="135" mass="14933">MDYTDKHFEDAIARAIRLVAILTVVAVPLFWWKAGWQSALLVLIGAAISGSGLWEWRRLMSAIALRMDLENQEGKSPSMAPILIMFFMRLGLTLVILYVSLKYLEGSVFALAAGLAMGIFALTFEGIRLLRAGTI</sequence>
<protein>
    <recommendedName>
        <fullName evidence="4">ATP synthase I</fullName>
    </recommendedName>
</protein>
<dbReference type="OrthoDB" id="119517at2"/>
<dbReference type="Proteomes" id="UP000006844">
    <property type="component" value="Chromosome"/>
</dbReference>
<feature type="transmembrane region" description="Helical" evidence="1">
    <location>
        <begin position="38"/>
        <end position="57"/>
    </location>
</feature>
<proteinExistence type="predicted"/>
<keyword evidence="1" id="KW-0812">Transmembrane</keyword>
<accession>E8UZJ1</accession>
<gene>
    <name evidence="2" type="ordered locus">AciPR4_2491</name>
</gene>
<feature type="transmembrane region" description="Helical" evidence="1">
    <location>
        <begin position="78"/>
        <end position="101"/>
    </location>
</feature>
<dbReference type="eggNOG" id="ENOG503385I">
    <property type="taxonomic scope" value="Bacteria"/>
</dbReference>
<name>E8UZJ1_TERSS</name>
<dbReference type="HOGENOM" id="CLU_1884797_0_0_0"/>
<dbReference type="EMBL" id="CP002467">
    <property type="protein sequence ID" value="ADV83271.1"/>
    <property type="molecule type" value="Genomic_DNA"/>
</dbReference>